<evidence type="ECO:0000313" key="2">
    <source>
        <dbReference type="EMBL" id="QEG20915.1"/>
    </source>
</evidence>
<protein>
    <submittedName>
        <fullName evidence="2">Uncharacterized protein</fullName>
    </submittedName>
</protein>
<dbReference type="AlphaFoldDB" id="A0A5B9P6W0"/>
<name>A0A5B9P6W0_9BACT</name>
<keyword evidence="3" id="KW-1185">Reference proteome</keyword>
<feature type="transmembrane region" description="Helical" evidence="1">
    <location>
        <begin position="148"/>
        <end position="168"/>
    </location>
</feature>
<dbReference type="Proteomes" id="UP000322214">
    <property type="component" value="Chromosome"/>
</dbReference>
<sequence length="233" mass="24553">MTTELSSAKYLPAEYNEPEVPVASEASLNSQASYSPGNPYTAQTQRQSSTTMLTVIACLLGLFGVVGIMGGAFGALGQVTISNLDASQISAGMGEQAEVYRRSIETTKQFSTVIYLHNGICALVGLGFIVSCAMLLTRREDANSFASTICIAAIFYNCLTVVVTWVTLPSFEGIRGMPEGAATMATGFAVGFAVIGALIKLGVYGFIISYLSKPGIKAIFEKPETIEPEATVA</sequence>
<keyword evidence="1" id="KW-0812">Transmembrane</keyword>
<proteinExistence type="predicted"/>
<organism evidence="2 3">
    <name type="scientific">Mariniblastus fucicola</name>
    <dbReference type="NCBI Taxonomy" id="980251"/>
    <lineage>
        <taxon>Bacteria</taxon>
        <taxon>Pseudomonadati</taxon>
        <taxon>Planctomycetota</taxon>
        <taxon>Planctomycetia</taxon>
        <taxon>Pirellulales</taxon>
        <taxon>Pirellulaceae</taxon>
        <taxon>Mariniblastus</taxon>
    </lineage>
</organism>
<gene>
    <name evidence="2" type="ORF">MFFC18_07660</name>
</gene>
<feature type="transmembrane region" description="Helical" evidence="1">
    <location>
        <begin position="114"/>
        <end position="136"/>
    </location>
</feature>
<keyword evidence="1" id="KW-0472">Membrane</keyword>
<dbReference type="KEGG" id="mff:MFFC18_07660"/>
<keyword evidence="1" id="KW-1133">Transmembrane helix</keyword>
<dbReference type="RefSeq" id="WP_075085156.1">
    <property type="nucleotide sequence ID" value="NZ_CP042912.1"/>
</dbReference>
<evidence type="ECO:0000313" key="3">
    <source>
        <dbReference type="Proteomes" id="UP000322214"/>
    </source>
</evidence>
<dbReference type="EMBL" id="CP042912">
    <property type="protein sequence ID" value="QEG20915.1"/>
    <property type="molecule type" value="Genomic_DNA"/>
</dbReference>
<evidence type="ECO:0000256" key="1">
    <source>
        <dbReference type="SAM" id="Phobius"/>
    </source>
</evidence>
<reference evidence="2 3" key="1">
    <citation type="submission" date="2019-08" db="EMBL/GenBank/DDBJ databases">
        <title>Deep-cultivation of Planctomycetes and their phenomic and genomic characterization uncovers novel biology.</title>
        <authorList>
            <person name="Wiegand S."/>
            <person name="Jogler M."/>
            <person name="Boedeker C."/>
            <person name="Pinto D."/>
            <person name="Vollmers J."/>
            <person name="Rivas-Marin E."/>
            <person name="Kohn T."/>
            <person name="Peeters S.H."/>
            <person name="Heuer A."/>
            <person name="Rast P."/>
            <person name="Oberbeckmann S."/>
            <person name="Bunk B."/>
            <person name="Jeske O."/>
            <person name="Meyerdierks A."/>
            <person name="Storesund J.E."/>
            <person name="Kallscheuer N."/>
            <person name="Luecker S."/>
            <person name="Lage O.M."/>
            <person name="Pohl T."/>
            <person name="Merkel B.J."/>
            <person name="Hornburger P."/>
            <person name="Mueller R.-W."/>
            <person name="Bruemmer F."/>
            <person name="Labrenz M."/>
            <person name="Spormann A.M."/>
            <person name="Op den Camp H."/>
            <person name="Overmann J."/>
            <person name="Amann R."/>
            <person name="Jetten M.S.M."/>
            <person name="Mascher T."/>
            <person name="Medema M.H."/>
            <person name="Devos D.P."/>
            <person name="Kaster A.-K."/>
            <person name="Ovreas L."/>
            <person name="Rohde M."/>
            <person name="Galperin M.Y."/>
            <person name="Jogler C."/>
        </authorList>
    </citation>
    <scope>NUCLEOTIDE SEQUENCE [LARGE SCALE GENOMIC DNA]</scope>
    <source>
        <strain evidence="2 3">FC18</strain>
    </source>
</reference>
<accession>A0A5B9P6W0</accession>
<feature type="transmembrane region" description="Helical" evidence="1">
    <location>
        <begin position="53"/>
        <end position="76"/>
    </location>
</feature>
<feature type="transmembrane region" description="Helical" evidence="1">
    <location>
        <begin position="188"/>
        <end position="211"/>
    </location>
</feature>